<evidence type="ECO:0000313" key="2">
    <source>
        <dbReference type="EMBL" id="KAK1424069.1"/>
    </source>
</evidence>
<sequence length="105" mass="12253">MTCLQSFDMLAVEALELGRNFRVALVGQGLQILLWKEYLDKMLKEQGESASKYQDLKKENLELQNKILKDENKQLKEKPSKSKWKLGFMFVLVIVIMAMWCINVI</sequence>
<keyword evidence="3" id="KW-1185">Reference proteome</keyword>
<evidence type="ECO:0000256" key="1">
    <source>
        <dbReference type="SAM" id="Phobius"/>
    </source>
</evidence>
<dbReference type="AlphaFoldDB" id="A0AAD8NX72"/>
<feature type="transmembrane region" description="Helical" evidence="1">
    <location>
        <begin position="84"/>
        <end position="102"/>
    </location>
</feature>
<reference evidence="2" key="1">
    <citation type="journal article" date="2023" name="bioRxiv">
        <title>Improved chromosome-level genome assembly for marigold (Tagetes erecta).</title>
        <authorList>
            <person name="Jiang F."/>
            <person name="Yuan L."/>
            <person name="Wang S."/>
            <person name="Wang H."/>
            <person name="Xu D."/>
            <person name="Wang A."/>
            <person name="Fan W."/>
        </authorList>
    </citation>
    <scope>NUCLEOTIDE SEQUENCE</scope>
    <source>
        <strain evidence="2">WSJ</strain>
        <tissue evidence="2">Leaf</tissue>
    </source>
</reference>
<accession>A0AAD8NX72</accession>
<name>A0AAD8NX72_TARER</name>
<keyword evidence="1" id="KW-0812">Transmembrane</keyword>
<dbReference type="Proteomes" id="UP001229421">
    <property type="component" value="Unassembled WGS sequence"/>
</dbReference>
<gene>
    <name evidence="2" type="ORF">QVD17_19381</name>
</gene>
<keyword evidence="1" id="KW-1133">Transmembrane helix</keyword>
<protein>
    <submittedName>
        <fullName evidence="2">Uncharacterized protein</fullName>
    </submittedName>
</protein>
<keyword evidence="1" id="KW-0472">Membrane</keyword>
<comment type="caution">
    <text evidence="2">The sequence shown here is derived from an EMBL/GenBank/DDBJ whole genome shotgun (WGS) entry which is preliminary data.</text>
</comment>
<organism evidence="2 3">
    <name type="scientific">Tagetes erecta</name>
    <name type="common">African marigold</name>
    <dbReference type="NCBI Taxonomy" id="13708"/>
    <lineage>
        <taxon>Eukaryota</taxon>
        <taxon>Viridiplantae</taxon>
        <taxon>Streptophyta</taxon>
        <taxon>Embryophyta</taxon>
        <taxon>Tracheophyta</taxon>
        <taxon>Spermatophyta</taxon>
        <taxon>Magnoliopsida</taxon>
        <taxon>eudicotyledons</taxon>
        <taxon>Gunneridae</taxon>
        <taxon>Pentapetalae</taxon>
        <taxon>asterids</taxon>
        <taxon>campanulids</taxon>
        <taxon>Asterales</taxon>
        <taxon>Asteraceae</taxon>
        <taxon>Asteroideae</taxon>
        <taxon>Heliantheae alliance</taxon>
        <taxon>Tageteae</taxon>
        <taxon>Tagetes</taxon>
    </lineage>
</organism>
<proteinExistence type="predicted"/>
<dbReference type="EMBL" id="JAUHHV010000005">
    <property type="protein sequence ID" value="KAK1424069.1"/>
    <property type="molecule type" value="Genomic_DNA"/>
</dbReference>
<evidence type="ECO:0000313" key="3">
    <source>
        <dbReference type="Proteomes" id="UP001229421"/>
    </source>
</evidence>